<evidence type="ECO:0000256" key="1">
    <source>
        <dbReference type="ARBA" id="ARBA00004141"/>
    </source>
</evidence>
<dbReference type="OrthoDB" id="2190219at2759"/>
<dbReference type="PANTHER" id="PTHR31382:SF4">
    <property type="entry name" value="NA(+)_H(+) ANTIPORTER"/>
    <property type="match status" value="1"/>
</dbReference>
<keyword evidence="9 11" id="KW-0472">Membrane</keyword>
<feature type="domain" description="Cation/H+ exchanger transmembrane" evidence="12">
    <location>
        <begin position="5"/>
        <end position="400"/>
    </location>
</feature>
<feature type="transmembrane region" description="Helical" evidence="11">
    <location>
        <begin position="179"/>
        <end position="198"/>
    </location>
</feature>
<evidence type="ECO:0000256" key="6">
    <source>
        <dbReference type="ARBA" id="ARBA00022989"/>
    </source>
</evidence>
<keyword evidence="7" id="KW-0915">Sodium</keyword>
<keyword evidence="10" id="KW-0739">Sodium transport</keyword>
<dbReference type="AlphaFoldDB" id="A0A9P7VWZ7"/>
<evidence type="ECO:0000256" key="7">
    <source>
        <dbReference type="ARBA" id="ARBA00023053"/>
    </source>
</evidence>
<dbReference type="EMBL" id="MU250532">
    <property type="protein sequence ID" value="KAG7447386.1"/>
    <property type="molecule type" value="Genomic_DNA"/>
</dbReference>
<dbReference type="GO" id="GO:0036376">
    <property type="term" value="P:sodium ion export across plasma membrane"/>
    <property type="evidence" value="ECO:0007669"/>
    <property type="project" value="InterPro"/>
</dbReference>
<evidence type="ECO:0000256" key="2">
    <source>
        <dbReference type="ARBA" id="ARBA00005248"/>
    </source>
</evidence>
<dbReference type="InterPro" id="IPR006153">
    <property type="entry name" value="Cation/H_exchanger_TM"/>
</dbReference>
<feature type="transmembrane region" description="Helical" evidence="11">
    <location>
        <begin position="12"/>
        <end position="33"/>
    </location>
</feature>
<gene>
    <name evidence="13" type="ORF">BT62DRAFT_931226</name>
</gene>
<dbReference type="GO" id="GO:0005886">
    <property type="term" value="C:plasma membrane"/>
    <property type="evidence" value="ECO:0007669"/>
    <property type="project" value="InterPro"/>
</dbReference>
<evidence type="ECO:0000256" key="9">
    <source>
        <dbReference type="ARBA" id="ARBA00023136"/>
    </source>
</evidence>
<evidence type="ECO:0000256" key="4">
    <source>
        <dbReference type="ARBA" id="ARBA00022449"/>
    </source>
</evidence>
<comment type="subcellular location">
    <subcellularLocation>
        <location evidence="1">Membrane</location>
        <topology evidence="1">Multi-pass membrane protein</topology>
    </subcellularLocation>
</comment>
<organism evidence="13 14">
    <name type="scientific">Guyanagaster necrorhizus</name>
    <dbReference type="NCBI Taxonomy" id="856835"/>
    <lineage>
        <taxon>Eukaryota</taxon>
        <taxon>Fungi</taxon>
        <taxon>Dikarya</taxon>
        <taxon>Basidiomycota</taxon>
        <taxon>Agaricomycotina</taxon>
        <taxon>Agaricomycetes</taxon>
        <taxon>Agaricomycetidae</taxon>
        <taxon>Agaricales</taxon>
        <taxon>Marasmiineae</taxon>
        <taxon>Physalacriaceae</taxon>
        <taxon>Guyanagaster</taxon>
    </lineage>
</organism>
<name>A0A9P7VWZ7_9AGAR</name>
<dbReference type="Proteomes" id="UP000812287">
    <property type="component" value="Unassembled WGS sequence"/>
</dbReference>
<feature type="transmembrane region" description="Helical" evidence="11">
    <location>
        <begin position="336"/>
        <end position="358"/>
    </location>
</feature>
<evidence type="ECO:0000259" key="12">
    <source>
        <dbReference type="Pfam" id="PF00999"/>
    </source>
</evidence>
<keyword evidence="8" id="KW-0406">Ion transport</keyword>
<dbReference type="InterPro" id="IPR004712">
    <property type="entry name" value="Na+/H+_antiporter_fungi"/>
</dbReference>
<dbReference type="Pfam" id="PF00999">
    <property type="entry name" value="Na_H_Exchanger"/>
    <property type="match status" value="1"/>
</dbReference>
<evidence type="ECO:0000256" key="3">
    <source>
        <dbReference type="ARBA" id="ARBA00022448"/>
    </source>
</evidence>
<evidence type="ECO:0000313" key="14">
    <source>
        <dbReference type="Proteomes" id="UP000812287"/>
    </source>
</evidence>
<dbReference type="GeneID" id="66108385"/>
<keyword evidence="6 11" id="KW-1133">Transmembrane helix</keyword>
<evidence type="ECO:0000256" key="10">
    <source>
        <dbReference type="ARBA" id="ARBA00023201"/>
    </source>
</evidence>
<dbReference type="GO" id="GO:0042391">
    <property type="term" value="P:regulation of membrane potential"/>
    <property type="evidence" value="ECO:0007669"/>
    <property type="project" value="InterPro"/>
</dbReference>
<evidence type="ECO:0000256" key="11">
    <source>
        <dbReference type="SAM" id="Phobius"/>
    </source>
</evidence>
<proteinExistence type="inferred from homology"/>
<feature type="transmembrane region" description="Helical" evidence="11">
    <location>
        <begin position="219"/>
        <end position="236"/>
    </location>
</feature>
<dbReference type="GO" id="GO:0120029">
    <property type="term" value="P:proton export across plasma membrane"/>
    <property type="evidence" value="ECO:0007669"/>
    <property type="project" value="InterPro"/>
</dbReference>
<accession>A0A9P7VWZ7</accession>
<reference evidence="13" key="1">
    <citation type="submission" date="2020-11" db="EMBL/GenBank/DDBJ databases">
        <title>Adaptations for nitrogen fixation in a non-lichenized fungal sporocarp promotes dispersal by wood-feeding termites.</title>
        <authorList>
            <consortium name="DOE Joint Genome Institute"/>
            <person name="Koch R.A."/>
            <person name="Yoon G."/>
            <person name="Arayal U."/>
            <person name="Lail K."/>
            <person name="Amirebrahimi M."/>
            <person name="Labutti K."/>
            <person name="Lipzen A."/>
            <person name="Riley R."/>
            <person name="Barry K."/>
            <person name="Henrissat B."/>
            <person name="Grigoriev I.V."/>
            <person name="Herr J.R."/>
            <person name="Aime M.C."/>
        </authorList>
    </citation>
    <scope>NUCLEOTIDE SEQUENCE</scope>
    <source>
        <strain evidence="13">MCA 3950</strain>
    </source>
</reference>
<evidence type="ECO:0000256" key="8">
    <source>
        <dbReference type="ARBA" id="ARBA00023065"/>
    </source>
</evidence>
<keyword evidence="3" id="KW-0813">Transport</keyword>
<feature type="transmembrane region" description="Helical" evidence="11">
    <location>
        <begin position="104"/>
        <end position="128"/>
    </location>
</feature>
<comment type="caution">
    <text evidence="13">The sequence shown here is derived from an EMBL/GenBank/DDBJ whole genome shotgun (WGS) entry which is preliminary data.</text>
</comment>
<dbReference type="PANTHER" id="PTHR31382">
    <property type="entry name" value="NA(+)/H(+) ANTIPORTER"/>
    <property type="match status" value="1"/>
</dbReference>
<keyword evidence="5 11" id="KW-0812">Transmembrane</keyword>
<comment type="similarity">
    <text evidence="2">Belongs to the fungal Na(+)/H(+) exchanger family.</text>
</comment>
<protein>
    <submittedName>
        <fullName evidence="13">Sodium/hydrogen exchanger</fullName>
    </submittedName>
</protein>
<keyword evidence="4" id="KW-0050">Antiport</keyword>
<feature type="transmembrane region" description="Helical" evidence="11">
    <location>
        <begin position="45"/>
        <end position="65"/>
    </location>
</feature>
<dbReference type="GO" id="GO:0030007">
    <property type="term" value="P:intracellular potassium ion homeostasis"/>
    <property type="evidence" value="ECO:0007669"/>
    <property type="project" value="TreeGrafter"/>
</dbReference>
<evidence type="ECO:0000256" key="5">
    <source>
        <dbReference type="ARBA" id="ARBA00022692"/>
    </source>
</evidence>
<feature type="transmembrane region" description="Helical" evidence="11">
    <location>
        <begin position="301"/>
        <end position="324"/>
    </location>
</feature>
<dbReference type="RefSeq" id="XP_043040886.1">
    <property type="nucleotide sequence ID" value="XM_043186088.1"/>
</dbReference>
<sequence>MVSLLVKEKLFINEVVLGTAVGVIMGPHVAGIFDPRSWGDTTQTVTLEVMRIVLATGLFAIGVELPGPYMVQHFKGLFVMVVPTMAIGWGIVAGLLRALFADLNFISCLVIAACLTPTDPIICAAIVGGKFAVKHVPLNLRQILSAESAANDGLAYPFLSVSIYLTVESSRRVAIGKWFVVGWLYEVVLGVVLGAILGRTFAWLMRISLRKGFIDRQSYVAQYLAMAFFTIGIASTIGSDDLLAAFAAGNAISWDGHFNTQTEDEIFSSVIDLVLNCACFVYIGAWLPFSTFNSPELGITPWRLVVLFIAILALRRIPSVLLLYKWIPEIRTWREALFSGHFGPMGVGAVFISTLALTELPKPHYPPESQQELLAATLQPIVSFVVLGSIIIHGLSIPFFSFGRTLSRTLSMNTDASTVLVEPINKILYPEVAERLPVTEAGPSNDRTVNFANAQ</sequence>
<feature type="transmembrane region" description="Helical" evidence="11">
    <location>
        <begin position="77"/>
        <end position="98"/>
    </location>
</feature>
<evidence type="ECO:0000313" key="13">
    <source>
        <dbReference type="EMBL" id="KAG7447386.1"/>
    </source>
</evidence>
<dbReference type="GO" id="GO:0015385">
    <property type="term" value="F:sodium:proton antiporter activity"/>
    <property type="evidence" value="ECO:0007669"/>
    <property type="project" value="InterPro"/>
</dbReference>
<feature type="transmembrane region" description="Helical" evidence="11">
    <location>
        <begin position="378"/>
        <end position="402"/>
    </location>
</feature>
<keyword evidence="14" id="KW-1185">Reference proteome</keyword>